<dbReference type="Gene3D" id="1.20.1280.50">
    <property type="match status" value="1"/>
</dbReference>
<reference evidence="2" key="3">
    <citation type="submission" date="2015-04" db="UniProtKB">
        <authorList>
            <consortium name="EnsemblPlants"/>
        </authorList>
    </citation>
    <scope>IDENTIFICATION</scope>
</reference>
<dbReference type="PANTHER" id="PTHR34591:SF29">
    <property type="entry name" value="F-BOX DOMAIN-CONTAINING PROTEIN"/>
    <property type="match status" value="1"/>
</dbReference>
<evidence type="ECO:0000259" key="1">
    <source>
        <dbReference type="PROSITE" id="PS50181"/>
    </source>
</evidence>
<dbReference type="eggNOG" id="ENOG502R415">
    <property type="taxonomic scope" value="Eukaryota"/>
</dbReference>
<dbReference type="PANTHER" id="PTHR34591">
    <property type="entry name" value="OS03G0653100 PROTEIN-RELATED"/>
    <property type="match status" value="1"/>
</dbReference>
<dbReference type="PROSITE" id="PS50181">
    <property type="entry name" value="FBOX"/>
    <property type="match status" value="1"/>
</dbReference>
<organism evidence="2 3">
    <name type="scientific">Leersia perrieri</name>
    <dbReference type="NCBI Taxonomy" id="77586"/>
    <lineage>
        <taxon>Eukaryota</taxon>
        <taxon>Viridiplantae</taxon>
        <taxon>Streptophyta</taxon>
        <taxon>Embryophyta</taxon>
        <taxon>Tracheophyta</taxon>
        <taxon>Spermatophyta</taxon>
        <taxon>Magnoliopsida</taxon>
        <taxon>Liliopsida</taxon>
        <taxon>Poales</taxon>
        <taxon>Poaceae</taxon>
        <taxon>BOP clade</taxon>
        <taxon>Oryzoideae</taxon>
        <taxon>Oryzeae</taxon>
        <taxon>Oryzinae</taxon>
        <taxon>Leersia</taxon>
    </lineage>
</organism>
<dbReference type="InterPro" id="IPR001810">
    <property type="entry name" value="F-box_dom"/>
</dbReference>
<dbReference type="Pfam" id="PF12937">
    <property type="entry name" value="F-box-like"/>
    <property type="match status" value="1"/>
</dbReference>
<feature type="domain" description="F-box" evidence="1">
    <location>
        <begin position="64"/>
        <end position="110"/>
    </location>
</feature>
<proteinExistence type="predicted"/>
<accession>A0A0D9WW86</accession>
<protein>
    <recommendedName>
        <fullName evidence="1">F-box domain-containing protein</fullName>
    </recommendedName>
</protein>
<evidence type="ECO:0000313" key="3">
    <source>
        <dbReference type="Proteomes" id="UP000032180"/>
    </source>
</evidence>
<dbReference type="HOGENOM" id="CLU_550280_0_0_1"/>
<dbReference type="InterPro" id="IPR036047">
    <property type="entry name" value="F-box-like_dom_sf"/>
</dbReference>
<dbReference type="SUPFAM" id="SSF81383">
    <property type="entry name" value="F-box domain"/>
    <property type="match status" value="1"/>
</dbReference>
<keyword evidence="3" id="KW-1185">Reference proteome</keyword>
<reference evidence="3" key="2">
    <citation type="submission" date="2013-12" db="EMBL/GenBank/DDBJ databases">
        <authorList>
            <person name="Yu Y."/>
            <person name="Lee S."/>
            <person name="de Baynast K."/>
            <person name="Wissotski M."/>
            <person name="Liu L."/>
            <person name="Talag J."/>
            <person name="Goicoechea J."/>
            <person name="Angelova A."/>
            <person name="Jetty R."/>
            <person name="Kudrna D."/>
            <person name="Golser W."/>
            <person name="Rivera L."/>
            <person name="Zhang J."/>
            <person name="Wing R."/>
        </authorList>
    </citation>
    <scope>NUCLEOTIDE SEQUENCE</scope>
</reference>
<dbReference type="STRING" id="77586.A0A0D9WW86"/>
<dbReference type="Proteomes" id="UP000032180">
    <property type="component" value="Chromosome 7"/>
</dbReference>
<dbReference type="SMART" id="SM00256">
    <property type="entry name" value="FBOX"/>
    <property type="match status" value="1"/>
</dbReference>
<name>A0A0D9WW86_9ORYZ</name>
<dbReference type="AlphaFoldDB" id="A0A0D9WW86"/>
<reference evidence="2 3" key="1">
    <citation type="submission" date="2012-08" db="EMBL/GenBank/DDBJ databases">
        <title>Oryza genome evolution.</title>
        <authorList>
            <person name="Wing R.A."/>
        </authorList>
    </citation>
    <scope>NUCLEOTIDE SEQUENCE</scope>
</reference>
<dbReference type="EnsemblPlants" id="LPERR07G04630.1">
    <property type="protein sequence ID" value="LPERR07G04630.1"/>
    <property type="gene ID" value="LPERR07G04630"/>
</dbReference>
<evidence type="ECO:0000313" key="2">
    <source>
        <dbReference type="EnsemblPlants" id="LPERR07G04630.1"/>
    </source>
</evidence>
<sequence length="496" mass="56313">MMSQPGNYSPTRVSPTIASTGKRQAVACRTHLAESPVPKIRQAFCLGVKFPNWRRTLAVGGSAMDPAPSLPNDVLASVLRRLPPRGLAACRCVCKAWRGVIDGRRLLRADLLPLSVGGILLNCVVNPATRQWQLLPSRPMLLYDDMYLVFDPTQSPNYELFIVPNVPSKFDGDEECKVCEWPPSTLILPVFSSKTASWEDRTFSREGEAAGTLPAMVSSPQYWSHQSAYWRGALYICCSNCFVMRISPSDNKYQAIRMPTQDRKGREFFLRKSINGTEWLLKHDINIFSILPNLNSREEQRDGPWTLQNYNYRPFSYDDDGHYVVHRPIVEEKFEWDFDNDNVLEPGSRSVDCHIDFIGFHPCKEVVFLSDGKFDRVLAYNWSSLKLQNLGKVFTEFYIHNTTYEHYHKILGPSFPYTPCWLGELPEKLKFPDSVAASTKAETAGCFAISAAIVSDALELGGFLRNAFFWWELGQSTEEISMLKADRDVYPMKGLI</sequence>
<dbReference type="Gramene" id="LPERR07G04630.1">
    <property type="protein sequence ID" value="LPERR07G04630.1"/>
    <property type="gene ID" value="LPERR07G04630"/>
</dbReference>